<dbReference type="EMBL" id="SRLO01001655">
    <property type="protein sequence ID" value="TNN36144.1"/>
    <property type="molecule type" value="Genomic_DNA"/>
</dbReference>
<evidence type="ECO:0000313" key="3">
    <source>
        <dbReference type="Proteomes" id="UP000314294"/>
    </source>
</evidence>
<gene>
    <name evidence="2" type="ORF">EYF80_053686</name>
</gene>
<reference evidence="2 3" key="1">
    <citation type="submission" date="2019-03" db="EMBL/GenBank/DDBJ databases">
        <title>First draft genome of Liparis tanakae, snailfish: a comprehensive survey of snailfish specific genes.</title>
        <authorList>
            <person name="Kim W."/>
            <person name="Song I."/>
            <person name="Jeong J.-H."/>
            <person name="Kim D."/>
            <person name="Kim S."/>
            <person name="Ryu S."/>
            <person name="Song J.Y."/>
            <person name="Lee S.K."/>
        </authorList>
    </citation>
    <scope>NUCLEOTIDE SEQUENCE [LARGE SCALE GENOMIC DNA]</scope>
    <source>
        <tissue evidence="2">Muscle</tissue>
    </source>
</reference>
<protein>
    <submittedName>
        <fullName evidence="2">Uncharacterized protein</fullName>
    </submittedName>
</protein>
<evidence type="ECO:0000256" key="1">
    <source>
        <dbReference type="SAM" id="MobiDB-lite"/>
    </source>
</evidence>
<feature type="region of interest" description="Disordered" evidence="1">
    <location>
        <begin position="1"/>
        <end position="46"/>
    </location>
</feature>
<dbReference type="Proteomes" id="UP000314294">
    <property type="component" value="Unassembled WGS sequence"/>
</dbReference>
<organism evidence="2 3">
    <name type="scientific">Liparis tanakae</name>
    <name type="common">Tanaka's snailfish</name>
    <dbReference type="NCBI Taxonomy" id="230148"/>
    <lineage>
        <taxon>Eukaryota</taxon>
        <taxon>Metazoa</taxon>
        <taxon>Chordata</taxon>
        <taxon>Craniata</taxon>
        <taxon>Vertebrata</taxon>
        <taxon>Euteleostomi</taxon>
        <taxon>Actinopterygii</taxon>
        <taxon>Neopterygii</taxon>
        <taxon>Teleostei</taxon>
        <taxon>Neoteleostei</taxon>
        <taxon>Acanthomorphata</taxon>
        <taxon>Eupercaria</taxon>
        <taxon>Perciformes</taxon>
        <taxon>Cottioidei</taxon>
        <taxon>Cottales</taxon>
        <taxon>Liparidae</taxon>
        <taxon>Liparis</taxon>
    </lineage>
</organism>
<keyword evidence="3" id="KW-1185">Reference proteome</keyword>
<proteinExistence type="predicted"/>
<comment type="caution">
    <text evidence="2">The sequence shown here is derived from an EMBL/GenBank/DDBJ whole genome shotgun (WGS) entry which is preliminary data.</text>
</comment>
<sequence length="64" mass="7191">MGIHSPHHTSPGTVSKAGLIQEDHWGRRWSQKGSQKRLPGQEMGNKRLNMAKASCMLDDCKGYR</sequence>
<name>A0A4Z2F5W0_9TELE</name>
<dbReference type="AlphaFoldDB" id="A0A4Z2F5W0"/>
<evidence type="ECO:0000313" key="2">
    <source>
        <dbReference type="EMBL" id="TNN36144.1"/>
    </source>
</evidence>
<accession>A0A4Z2F5W0</accession>